<dbReference type="EMBL" id="MCGT01000032">
    <property type="protein sequence ID" value="ORX47789.1"/>
    <property type="molecule type" value="Genomic_DNA"/>
</dbReference>
<feature type="domain" description="ALG11 mannosyltransferase N-terminal" evidence="5">
    <location>
        <begin position="50"/>
        <end position="134"/>
    </location>
</feature>
<comment type="caution">
    <text evidence="6">The sequence shown here is derived from an EMBL/GenBank/DDBJ whole genome shotgun (WGS) entry which is preliminary data.</text>
</comment>
<feature type="transmembrane region" description="Helical" evidence="4">
    <location>
        <begin position="6"/>
        <end position="25"/>
    </location>
</feature>
<dbReference type="OrthoDB" id="2276068at2759"/>
<protein>
    <recommendedName>
        <fullName evidence="5">ALG11 mannosyltransferase N-terminal domain-containing protein</fullName>
    </recommendedName>
</protein>
<evidence type="ECO:0000256" key="2">
    <source>
        <dbReference type="ARBA" id="ARBA00022679"/>
    </source>
</evidence>
<dbReference type="AlphaFoldDB" id="A0A1X2G8N9"/>
<reference evidence="6 7" key="1">
    <citation type="submission" date="2016-07" db="EMBL/GenBank/DDBJ databases">
        <title>Pervasive Adenine N6-methylation of Active Genes in Fungi.</title>
        <authorList>
            <consortium name="DOE Joint Genome Institute"/>
            <person name="Mondo S.J."/>
            <person name="Dannebaum R.O."/>
            <person name="Kuo R.C."/>
            <person name="Labutti K."/>
            <person name="Haridas S."/>
            <person name="Kuo A."/>
            <person name="Salamov A."/>
            <person name="Ahrendt S.R."/>
            <person name="Lipzen A."/>
            <person name="Sullivan W."/>
            <person name="Andreopoulos W.B."/>
            <person name="Clum A."/>
            <person name="Lindquist E."/>
            <person name="Daum C."/>
            <person name="Ramamoorthy G.K."/>
            <person name="Gryganskyi A."/>
            <person name="Culley D."/>
            <person name="Magnuson J.K."/>
            <person name="James T.Y."/>
            <person name="O'Malley M.A."/>
            <person name="Stajich J.E."/>
            <person name="Spatafora J.W."/>
            <person name="Visel A."/>
            <person name="Grigoriev I.V."/>
        </authorList>
    </citation>
    <scope>NUCLEOTIDE SEQUENCE [LARGE SCALE GENOMIC DNA]</scope>
    <source>
        <strain evidence="6 7">NRRL 3301</strain>
    </source>
</reference>
<dbReference type="PANTHER" id="PTHR45919:SF1">
    <property type="entry name" value="GDP-MAN:MAN(3)GLCNAC(2)-PP-DOL ALPHA-1,2-MANNOSYLTRANSFERASE"/>
    <property type="match status" value="1"/>
</dbReference>
<evidence type="ECO:0000256" key="1">
    <source>
        <dbReference type="ARBA" id="ARBA00004586"/>
    </source>
</evidence>
<sequence length="139" mass="16256">MSVSFWITAGLLSLWAAFAFFRLHIKRSIRNNRARILRDLAYNGHEEPTFLGFFHPYCDAGGGGERVLWTAVRYVQHEFNDVICAIYTGDIDVSREQILLRVKTSFNIDLDARRVAIVYLKKRYLVEDGRYRDFAYPSR</sequence>
<keyword evidence="4" id="KW-0472">Membrane</keyword>
<proteinExistence type="predicted"/>
<evidence type="ECO:0000256" key="3">
    <source>
        <dbReference type="ARBA" id="ARBA00022824"/>
    </source>
</evidence>
<dbReference type="STRING" id="101127.A0A1X2G8N9"/>
<name>A0A1X2G8N9_9FUNG</name>
<dbReference type="Pfam" id="PF15924">
    <property type="entry name" value="ALG11_N"/>
    <property type="match status" value="1"/>
</dbReference>
<dbReference type="InterPro" id="IPR038013">
    <property type="entry name" value="ALG11"/>
</dbReference>
<keyword evidence="7" id="KW-1185">Reference proteome</keyword>
<evidence type="ECO:0000256" key="4">
    <source>
        <dbReference type="SAM" id="Phobius"/>
    </source>
</evidence>
<dbReference type="InterPro" id="IPR031814">
    <property type="entry name" value="ALG11_N"/>
</dbReference>
<accession>A0A1X2G8N9</accession>
<keyword evidence="3" id="KW-0256">Endoplasmic reticulum</keyword>
<keyword evidence="4" id="KW-0812">Transmembrane</keyword>
<dbReference type="GO" id="GO:0005789">
    <property type="term" value="C:endoplasmic reticulum membrane"/>
    <property type="evidence" value="ECO:0007669"/>
    <property type="project" value="UniProtKB-SubCell"/>
</dbReference>
<evidence type="ECO:0000313" key="7">
    <source>
        <dbReference type="Proteomes" id="UP000242146"/>
    </source>
</evidence>
<comment type="subcellular location">
    <subcellularLocation>
        <location evidence="1">Endoplasmic reticulum membrane</location>
    </subcellularLocation>
</comment>
<dbReference type="Proteomes" id="UP000242146">
    <property type="component" value="Unassembled WGS sequence"/>
</dbReference>
<dbReference type="PANTHER" id="PTHR45919">
    <property type="entry name" value="GDP-MAN:MAN(3)GLCNAC(2)-PP-DOL ALPHA-1,2-MANNOSYLTRANSFERASE"/>
    <property type="match status" value="1"/>
</dbReference>
<evidence type="ECO:0000313" key="6">
    <source>
        <dbReference type="EMBL" id="ORX47789.1"/>
    </source>
</evidence>
<dbReference type="GO" id="GO:0004377">
    <property type="term" value="F:GDP-Man:Man(3)GlcNAc(2)-PP-Dol alpha-1,2-mannosyltransferase activity"/>
    <property type="evidence" value="ECO:0007669"/>
    <property type="project" value="InterPro"/>
</dbReference>
<organism evidence="6 7">
    <name type="scientific">Hesseltinella vesiculosa</name>
    <dbReference type="NCBI Taxonomy" id="101127"/>
    <lineage>
        <taxon>Eukaryota</taxon>
        <taxon>Fungi</taxon>
        <taxon>Fungi incertae sedis</taxon>
        <taxon>Mucoromycota</taxon>
        <taxon>Mucoromycotina</taxon>
        <taxon>Mucoromycetes</taxon>
        <taxon>Mucorales</taxon>
        <taxon>Cunninghamellaceae</taxon>
        <taxon>Hesseltinella</taxon>
    </lineage>
</organism>
<gene>
    <name evidence="6" type="ORF">DM01DRAFT_1138171</name>
</gene>
<keyword evidence="2" id="KW-0808">Transferase</keyword>
<keyword evidence="4" id="KW-1133">Transmembrane helix</keyword>
<evidence type="ECO:0000259" key="5">
    <source>
        <dbReference type="Pfam" id="PF15924"/>
    </source>
</evidence>
<dbReference type="GO" id="GO:0006487">
    <property type="term" value="P:protein N-linked glycosylation"/>
    <property type="evidence" value="ECO:0007669"/>
    <property type="project" value="TreeGrafter"/>
</dbReference>